<evidence type="ECO:0000313" key="11">
    <source>
        <dbReference type="EMBL" id="EGT41094.1"/>
    </source>
</evidence>
<dbReference type="GO" id="GO:0005737">
    <property type="term" value="C:cytoplasm"/>
    <property type="evidence" value="ECO:0007669"/>
    <property type="project" value="TreeGrafter"/>
</dbReference>
<keyword evidence="4 8" id="KW-0378">Hydrolase</keyword>
<dbReference type="Gene3D" id="3.40.250.10">
    <property type="entry name" value="Rhodanese-like domain"/>
    <property type="match status" value="1"/>
</dbReference>
<dbReference type="AlphaFoldDB" id="G0NZ82"/>
<evidence type="ECO:0000256" key="3">
    <source>
        <dbReference type="ARBA" id="ARBA00022776"/>
    </source>
</evidence>
<keyword evidence="12" id="KW-1185">Reference proteome</keyword>
<dbReference type="InterPro" id="IPR000751">
    <property type="entry name" value="MPI_Phosphatase"/>
</dbReference>
<dbReference type="PANTHER" id="PTHR10828:SF43">
    <property type="entry name" value="M-PHASE INDUCER PHOSPHATASE CDC-25.1"/>
    <property type="match status" value="1"/>
</dbReference>
<evidence type="ECO:0000256" key="9">
    <source>
        <dbReference type="SAM" id="MobiDB-lite"/>
    </source>
</evidence>
<gene>
    <name evidence="11" type="primary">Cbn-cdc-25.1</name>
    <name evidence="11" type="ORF">CAEBREN_24502</name>
</gene>
<dbReference type="GO" id="GO:0000212">
    <property type="term" value="P:meiotic spindle organization"/>
    <property type="evidence" value="ECO:0007669"/>
    <property type="project" value="EnsemblMetazoa"/>
</dbReference>
<dbReference type="InParanoid" id="G0NZ82"/>
<dbReference type="CDD" id="cd01530">
    <property type="entry name" value="Cdc25"/>
    <property type="match status" value="1"/>
</dbReference>
<feature type="region of interest" description="Disordered" evidence="9">
    <location>
        <begin position="136"/>
        <end position="165"/>
    </location>
</feature>
<evidence type="ECO:0000313" key="12">
    <source>
        <dbReference type="Proteomes" id="UP000008068"/>
    </source>
</evidence>
<feature type="domain" description="Rhodanese" evidence="10">
    <location>
        <begin position="314"/>
        <end position="414"/>
    </location>
</feature>
<dbReference type="GO" id="GO:0010971">
    <property type="term" value="P:positive regulation of G2/M transition of mitotic cell cycle"/>
    <property type="evidence" value="ECO:0007669"/>
    <property type="project" value="TreeGrafter"/>
</dbReference>
<dbReference type="OMA" id="HVEYPEM"/>
<dbReference type="GO" id="GO:0005634">
    <property type="term" value="C:nucleus"/>
    <property type="evidence" value="ECO:0007669"/>
    <property type="project" value="EnsemblMetazoa"/>
</dbReference>
<keyword evidence="5 8" id="KW-0904">Protein phosphatase</keyword>
<evidence type="ECO:0000256" key="7">
    <source>
        <dbReference type="ARBA" id="ARBA00051722"/>
    </source>
</evidence>
<keyword evidence="2 8" id="KW-0132">Cell division</keyword>
<keyword evidence="6 8" id="KW-0131">Cell cycle</keyword>
<dbReference type="InterPro" id="IPR036873">
    <property type="entry name" value="Rhodanese-like_dom_sf"/>
</dbReference>
<comment type="function">
    <text evidence="8">Tyrosine protein phosphatase which functions as a dosage-dependent inducer of mitotic progression.</text>
</comment>
<dbReference type="GO" id="GO:0000086">
    <property type="term" value="P:G2/M transition of mitotic cell cycle"/>
    <property type="evidence" value="ECO:0007669"/>
    <property type="project" value="TreeGrafter"/>
</dbReference>
<evidence type="ECO:0000256" key="6">
    <source>
        <dbReference type="ARBA" id="ARBA00023306"/>
    </source>
</evidence>
<evidence type="ECO:0000256" key="8">
    <source>
        <dbReference type="RuleBase" id="RU368028"/>
    </source>
</evidence>
<dbReference type="EMBL" id="GL379987">
    <property type="protein sequence ID" value="EGT41094.1"/>
    <property type="molecule type" value="Genomic_DNA"/>
</dbReference>
<dbReference type="HOGENOM" id="CLU_452865_0_0_1"/>
<feature type="region of interest" description="Disordered" evidence="9">
    <location>
        <begin position="448"/>
        <end position="469"/>
    </location>
</feature>
<dbReference type="PROSITE" id="PS50206">
    <property type="entry name" value="RHODANESE_3"/>
    <property type="match status" value="1"/>
</dbReference>
<dbReference type="FunCoup" id="G0NZ82">
    <property type="interactions" value="441"/>
</dbReference>
<protein>
    <recommendedName>
        <fullName evidence="8">M-phase inducer phosphatase</fullName>
        <ecNumber evidence="8">3.1.3.48</ecNumber>
    </recommendedName>
</protein>
<dbReference type="GO" id="GO:0110032">
    <property type="term" value="P:positive regulation of G2/MI transition of meiotic cell cycle"/>
    <property type="evidence" value="ECO:0007669"/>
    <property type="project" value="TreeGrafter"/>
</dbReference>
<dbReference type="FunFam" id="3.40.250.10:FF:000021">
    <property type="entry name" value="M-phase inducer phosphatase cdc-25.2"/>
    <property type="match status" value="1"/>
</dbReference>
<evidence type="ECO:0000256" key="4">
    <source>
        <dbReference type="ARBA" id="ARBA00022801"/>
    </source>
</evidence>
<comment type="similarity">
    <text evidence="1 8">Belongs to the MPI phosphatase family.</text>
</comment>
<evidence type="ECO:0000256" key="2">
    <source>
        <dbReference type="ARBA" id="ARBA00022618"/>
    </source>
</evidence>
<evidence type="ECO:0000256" key="5">
    <source>
        <dbReference type="ARBA" id="ARBA00022912"/>
    </source>
</evidence>
<dbReference type="SUPFAM" id="SSF52821">
    <property type="entry name" value="Rhodanese/Cell cycle control phosphatase"/>
    <property type="match status" value="1"/>
</dbReference>
<proteinExistence type="inferred from homology"/>
<comment type="catalytic activity">
    <reaction evidence="7 8">
        <text>O-phospho-L-tyrosyl-[protein] + H2O = L-tyrosyl-[protein] + phosphate</text>
        <dbReference type="Rhea" id="RHEA:10684"/>
        <dbReference type="Rhea" id="RHEA-COMP:10136"/>
        <dbReference type="Rhea" id="RHEA-COMP:20101"/>
        <dbReference type="ChEBI" id="CHEBI:15377"/>
        <dbReference type="ChEBI" id="CHEBI:43474"/>
        <dbReference type="ChEBI" id="CHEBI:46858"/>
        <dbReference type="ChEBI" id="CHEBI:61978"/>
        <dbReference type="EC" id="3.1.3.48"/>
    </reaction>
</comment>
<evidence type="ECO:0000256" key="1">
    <source>
        <dbReference type="ARBA" id="ARBA00011065"/>
    </source>
</evidence>
<dbReference type="GO" id="GO:0051301">
    <property type="term" value="P:cell division"/>
    <property type="evidence" value="ECO:0007669"/>
    <property type="project" value="UniProtKB-UniRule"/>
</dbReference>
<dbReference type="STRING" id="135651.G0NZ82"/>
<sequence>MAAAAEQAIYIDKMNVNINEIAVNAENGIVKPESAMFEEDANSRDSGISMTSCADKIEIHSPEKNVDSSKVESGRLALSDCSNFVAKLTRNSSVSSSRSSSFYNYDTPTGRKKRTIFDSSLEQSPYEKKNMIDKTLENHRKRSSSSMSPSSALADRKRSRNLSVAAPQSDKICRYSGAIHVPSTVDPFGDDDDDEVFMQNSQKPHYGLNTSSGTFPQPPPRTATSLWDLAPPTTIERKTSDTSANGSFHERPKPIVRAMSVGVIDPDLPPMLEVKYTLPSVENPQKASQAFRSISPITLLSEFQRLGPDFDKIYIIVDCRFPFEYKGGHVKGAINLFRHDKIKSTFFPNDIAERTSPKKIPIFYCEYSQKRGPAMAHAVRSIDRVRNELRYPHVEYPEMYLLDYGYKSLWSRSECRQICEPQSYIPMNHSLYSSEFKSARLERHHSMASLKPNGDTGHREEKSKKCARSAIRRNKSTLSMLSRSSCALDSSVISSNENLFDIDHQRAPKWVSAFDINSISSEADLDEAISRGRKNSAISNASSIVDLTNEHVVQLGLQITTPDFGEFGVQSSSNTPSGLNIVFGTGTDTPCGTLDFSSISDTD</sequence>
<evidence type="ECO:0000259" key="10">
    <source>
        <dbReference type="PROSITE" id="PS50206"/>
    </source>
</evidence>
<name>G0NZ82_CAEBE</name>
<dbReference type="PANTHER" id="PTHR10828">
    <property type="entry name" value="M-PHASE INDUCER PHOSPHATASE DUAL SPECIFICITY PHOSPHATASE CDC25"/>
    <property type="match status" value="1"/>
</dbReference>
<dbReference type="PRINTS" id="PR00716">
    <property type="entry name" value="MPIPHPHTASE"/>
</dbReference>
<accession>G0NZ82</accession>
<dbReference type="InterPro" id="IPR001763">
    <property type="entry name" value="Rhodanese-like_dom"/>
</dbReference>
<dbReference type="SMART" id="SM00450">
    <property type="entry name" value="RHOD"/>
    <property type="match status" value="1"/>
</dbReference>
<dbReference type="GO" id="GO:0004725">
    <property type="term" value="F:protein tyrosine phosphatase activity"/>
    <property type="evidence" value="ECO:0007669"/>
    <property type="project" value="UniProtKB-UniRule"/>
</dbReference>
<dbReference type="Pfam" id="PF00581">
    <property type="entry name" value="Rhodanese"/>
    <property type="match status" value="1"/>
</dbReference>
<organism evidence="12">
    <name type="scientific">Caenorhabditis brenneri</name>
    <name type="common">Nematode worm</name>
    <dbReference type="NCBI Taxonomy" id="135651"/>
    <lineage>
        <taxon>Eukaryota</taxon>
        <taxon>Metazoa</taxon>
        <taxon>Ecdysozoa</taxon>
        <taxon>Nematoda</taxon>
        <taxon>Chromadorea</taxon>
        <taxon>Rhabditida</taxon>
        <taxon>Rhabditina</taxon>
        <taxon>Rhabditomorpha</taxon>
        <taxon>Rhabditoidea</taxon>
        <taxon>Rhabditidae</taxon>
        <taxon>Peloderinae</taxon>
        <taxon>Caenorhabditis</taxon>
    </lineage>
</organism>
<dbReference type="eggNOG" id="KOG3772">
    <property type="taxonomic scope" value="Eukaryota"/>
</dbReference>
<keyword evidence="3 8" id="KW-0498">Mitosis</keyword>
<dbReference type="EC" id="3.1.3.48" evidence="8"/>
<reference evidence="12" key="1">
    <citation type="submission" date="2011-07" db="EMBL/GenBank/DDBJ databases">
        <authorList>
            <consortium name="Caenorhabditis brenneri Sequencing and Analysis Consortium"/>
            <person name="Wilson R.K."/>
        </authorList>
    </citation>
    <scope>NUCLEOTIDE SEQUENCE [LARGE SCALE GENOMIC DNA]</scope>
    <source>
        <strain evidence="12">PB2801</strain>
    </source>
</reference>
<dbReference type="Proteomes" id="UP000008068">
    <property type="component" value="Unassembled WGS sequence"/>
</dbReference>
<dbReference type="OrthoDB" id="26523at2759"/>